<dbReference type="PANTHER" id="PTHR43873:SF1">
    <property type="entry name" value="COBYRINATE A,C-DIAMIDE SYNTHASE"/>
    <property type="match status" value="1"/>
</dbReference>
<feature type="domain" description="CobB/CobQ-like glutamine amidotransferase" evidence="9">
    <location>
        <begin position="261"/>
        <end position="451"/>
    </location>
</feature>
<comment type="caution">
    <text evidence="10">The sequence shown here is derived from an EMBL/GenBank/DDBJ whole genome shotgun (WGS) entry which is preliminary data.</text>
</comment>
<dbReference type="RefSeq" id="WP_282200368.1">
    <property type="nucleotide sequence ID" value="NZ_BOQE01000001.1"/>
</dbReference>
<comment type="cofactor">
    <cofactor evidence="1 7">
        <name>Mg(2+)</name>
        <dbReference type="ChEBI" id="CHEBI:18420"/>
    </cofactor>
</comment>
<gene>
    <name evidence="7" type="primary">cbiA</name>
    <name evidence="10" type="ORF">DNHGIG_29320</name>
</gene>
<dbReference type="Pfam" id="PF01656">
    <property type="entry name" value="CbiA"/>
    <property type="match status" value="1"/>
</dbReference>
<dbReference type="CDD" id="cd05388">
    <property type="entry name" value="CobB_N"/>
    <property type="match status" value="1"/>
</dbReference>
<keyword evidence="7" id="KW-0169">Cobalamin biosynthesis</keyword>
<dbReference type="GO" id="GO:0042242">
    <property type="term" value="F:cobyrinic acid a,c-diamide synthase activity"/>
    <property type="evidence" value="ECO:0007669"/>
    <property type="project" value="UniProtKB-UniRule"/>
</dbReference>
<evidence type="ECO:0000256" key="4">
    <source>
        <dbReference type="ARBA" id="ARBA00022840"/>
    </source>
</evidence>
<comment type="similarity">
    <text evidence="7">Belongs to the CobB/CbiA family.</text>
</comment>
<dbReference type="GO" id="GO:0009236">
    <property type="term" value="P:cobalamin biosynthetic process"/>
    <property type="evidence" value="ECO:0007669"/>
    <property type="project" value="UniProtKB-UniRule"/>
</dbReference>
<keyword evidence="4 7" id="KW-0067">ATP-binding</keyword>
<keyword evidence="11" id="KW-1185">Reference proteome</keyword>
<dbReference type="InterPro" id="IPR004484">
    <property type="entry name" value="CbiA/CobB_synth"/>
</dbReference>
<keyword evidence="6 7" id="KW-0315">Glutamine amidotransferase</keyword>
<dbReference type="PROSITE" id="PS51274">
    <property type="entry name" value="GATASE_COBBQ"/>
    <property type="match status" value="1"/>
</dbReference>
<sequence length="476" mass="52200">MTARIVISGTSSGVGKTTVTIGLMRALARRGLRVQGFKAGPDYIDPSYHFAATGRKSRNLDSWMLQESVMREVLIRGCHDADIAVIEGVMGLYDGKDATTDKGSTAEIARVLKTPVILLVNAKAMARSAAAVVLGFQKLHPETPIAGVIVNQVGSVRHYEMVKQAIESACGIPVLGYLLVNKELQIPERHLGLVPAIERGELNPMIERAADVIEEGVDLDRLLSIAQTAGELPPVEVPLFNFSDTCTRSGISLQSTMFHATIAVAMDRSFNFYYPENLELLETYGAKIVTFSPTNGECVPDEADALYIGGGFPEEYAQLLAEHERVRTNIRRLIEKGMPTYAECGGYMFLTESITDRSGRTLPMVGVIPGRVEMQDRLAALGYREVTAKEDTLLLKKGESARGHEFHYSRITTTENFPYAYDAKGLRGTHPEGYAKGNLLAGYCHLHFASNPAMAKRFVEAAVRFKEDRHADKSAK</sequence>
<organism evidence="10 11">
    <name type="scientific">Collibacillus ludicampi</name>
    <dbReference type="NCBI Taxonomy" id="2771369"/>
    <lineage>
        <taxon>Bacteria</taxon>
        <taxon>Bacillati</taxon>
        <taxon>Bacillota</taxon>
        <taxon>Bacilli</taxon>
        <taxon>Bacillales</taxon>
        <taxon>Alicyclobacillaceae</taxon>
        <taxon>Collibacillus</taxon>
    </lineage>
</organism>
<evidence type="ECO:0000313" key="11">
    <source>
        <dbReference type="Proteomes" id="UP001057291"/>
    </source>
</evidence>
<comment type="domain">
    <text evidence="7">Comprises of two domains. The C-terminal domain contains the binding site for glutamine and catalyzes the hydrolysis of this substrate to glutamate and ammonia. The N-terminal domain is anticipated to bind ATP and cobyrinate and catalyzes the ultimate synthesis of the diamide product. The ammonia produced via the glutaminase domain is probably translocated to the adjacent domain via a molecular tunnel, where it reacts with an activated intermediate.</text>
</comment>
<dbReference type="Gene3D" id="3.40.50.880">
    <property type="match status" value="1"/>
</dbReference>
<dbReference type="InterPro" id="IPR027417">
    <property type="entry name" value="P-loop_NTPase"/>
</dbReference>
<dbReference type="AlphaFoldDB" id="A0AAV4LIC2"/>
<evidence type="ECO:0000256" key="6">
    <source>
        <dbReference type="ARBA" id="ARBA00022962"/>
    </source>
</evidence>
<dbReference type="EMBL" id="BOQE01000001">
    <property type="protein sequence ID" value="GIM47383.1"/>
    <property type="molecule type" value="Genomic_DNA"/>
</dbReference>
<evidence type="ECO:0000256" key="2">
    <source>
        <dbReference type="ARBA" id="ARBA00022598"/>
    </source>
</evidence>
<dbReference type="Proteomes" id="UP001057291">
    <property type="component" value="Unassembled WGS sequence"/>
</dbReference>
<feature type="domain" description="CobQ/CobB/MinD/ParA nucleotide binding" evidence="8">
    <location>
        <begin position="5"/>
        <end position="191"/>
    </location>
</feature>
<evidence type="ECO:0000256" key="7">
    <source>
        <dbReference type="HAMAP-Rule" id="MF_00027"/>
    </source>
</evidence>
<dbReference type="Pfam" id="PF07685">
    <property type="entry name" value="GATase_3"/>
    <property type="match status" value="1"/>
</dbReference>
<dbReference type="InterPro" id="IPR029062">
    <property type="entry name" value="Class_I_gatase-like"/>
</dbReference>
<dbReference type="SUPFAM" id="SSF52317">
    <property type="entry name" value="Class I glutamine amidotransferase-like"/>
    <property type="match status" value="1"/>
</dbReference>
<feature type="site" description="Increases nucleophilicity of active site Cys" evidence="7">
    <location>
        <position position="445"/>
    </location>
</feature>
<proteinExistence type="inferred from homology"/>
<evidence type="ECO:0000256" key="3">
    <source>
        <dbReference type="ARBA" id="ARBA00022741"/>
    </source>
</evidence>
<dbReference type="NCBIfam" id="NF002204">
    <property type="entry name" value="PRK01077.1"/>
    <property type="match status" value="1"/>
</dbReference>
<dbReference type="CDD" id="cd03130">
    <property type="entry name" value="GATase1_CobB"/>
    <property type="match status" value="1"/>
</dbReference>
<dbReference type="InterPro" id="IPR002586">
    <property type="entry name" value="CobQ/CobB/MinD/ParA_Nub-bd_dom"/>
</dbReference>
<dbReference type="Gene3D" id="3.40.50.300">
    <property type="entry name" value="P-loop containing nucleotide triphosphate hydrolases"/>
    <property type="match status" value="2"/>
</dbReference>
<accession>A0AAV4LIC2</accession>
<evidence type="ECO:0000259" key="8">
    <source>
        <dbReference type="Pfam" id="PF01656"/>
    </source>
</evidence>
<dbReference type="InterPro" id="IPR011698">
    <property type="entry name" value="GATase_3"/>
</dbReference>
<comment type="catalytic activity">
    <reaction evidence="7">
        <text>cob(II)yrinate + 2 L-glutamine + 2 ATP + 2 H2O = cob(II)yrinate a,c diamide + 2 L-glutamate + 2 ADP + 2 phosphate + 2 H(+)</text>
        <dbReference type="Rhea" id="RHEA:26289"/>
        <dbReference type="ChEBI" id="CHEBI:15377"/>
        <dbReference type="ChEBI" id="CHEBI:15378"/>
        <dbReference type="ChEBI" id="CHEBI:29985"/>
        <dbReference type="ChEBI" id="CHEBI:30616"/>
        <dbReference type="ChEBI" id="CHEBI:43474"/>
        <dbReference type="ChEBI" id="CHEBI:58359"/>
        <dbReference type="ChEBI" id="CHEBI:58537"/>
        <dbReference type="ChEBI" id="CHEBI:58894"/>
        <dbReference type="ChEBI" id="CHEBI:456216"/>
        <dbReference type="EC" id="6.3.5.11"/>
    </reaction>
</comment>
<feature type="active site" description="Nucleophile" evidence="7">
    <location>
        <position position="344"/>
    </location>
</feature>
<comment type="miscellaneous">
    <text evidence="7">The a and c carboxylates of cobyrinate are activated for nucleophilic attack via formation of a phosphorylated intermediate by ATP. CbiA catalyzes first the amidation of the c-carboxylate, and then that of the a-carboxylate.</text>
</comment>
<evidence type="ECO:0000259" key="9">
    <source>
        <dbReference type="Pfam" id="PF07685"/>
    </source>
</evidence>
<evidence type="ECO:0000256" key="5">
    <source>
        <dbReference type="ARBA" id="ARBA00022842"/>
    </source>
</evidence>
<evidence type="ECO:0000256" key="1">
    <source>
        <dbReference type="ARBA" id="ARBA00001946"/>
    </source>
</evidence>
<dbReference type="SUPFAM" id="SSF52540">
    <property type="entry name" value="P-loop containing nucleoside triphosphate hydrolases"/>
    <property type="match status" value="1"/>
</dbReference>
<dbReference type="NCBIfam" id="TIGR00379">
    <property type="entry name" value="cobB"/>
    <property type="match status" value="1"/>
</dbReference>
<dbReference type="PANTHER" id="PTHR43873">
    <property type="entry name" value="COBYRINATE A,C-DIAMIDE SYNTHASE"/>
    <property type="match status" value="1"/>
</dbReference>
<comment type="pathway">
    <text evidence="7">Cofactor biosynthesis; adenosylcobalamin biosynthesis; cob(II)yrinate a,c-diamide from sirohydrochlorin (anaerobic route): step 10/10.</text>
</comment>
<dbReference type="EC" id="6.3.5.11" evidence="7"/>
<comment type="function">
    <text evidence="7">Catalyzes the ATP-dependent amidation of the two carboxylate groups at positions a and c of cobyrinate, using either L-glutamine or ammonia as the nitrogen source.</text>
</comment>
<dbReference type="GO" id="GO:0005524">
    <property type="term" value="F:ATP binding"/>
    <property type="evidence" value="ECO:0007669"/>
    <property type="project" value="UniProtKB-UniRule"/>
</dbReference>
<evidence type="ECO:0000313" key="10">
    <source>
        <dbReference type="EMBL" id="GIM47383.1"/>
    </source>
</evidence>
<protein>
    <recommendedName>
        <fullName evidence="7">Cobyrinate a,c-diamide synthase</fullName>
        <ecNumber evidence="7">6.3.5.11</ecNumber>
    </recommendedName>
    <alternativeName>
        <fullName evidence="7">Cobyrinic acid a,c-diamide synthetase</fullName>
    </alternativeName>
</protein>
<reference evidence="10" key="1">
    <citation type="journal article" date="2023" name="Int. J. Syst. Evol. Microbiol.">
        <title>Collibacillus ludicampi gen. nov., sp. nov., a new soil bacterium of the family Alicyclobacillaceae.</title>
        <authorList>
            <person name="Jojima T."/>
            <person name="Ioku Y."/>
            <person name="Fukuta Y."/>
            <person name="Shirasaka N."/>
            <person name="Matsumura Y."/>
            <person name="Mori M."/>
        </authorList>
    </citation>
    <scope>NUCLEOTIDE SEQUENCE</scope>
    <source>
        <strain evidence="10">TP075</strain>
    </source>
</reference>
<keyword evidence="3 7" id="KW-0547">Nucleotide-binding</keyword>
<name>A0AAV4LIC2_9BACL</name>
<keyword evidence="2 7" id="KW-0436">Ligase</keyword>
<dbReference type="HAMAP" id="MF_00027">
    <property type="entry name" value="CobB_CbiA"/>
    <property type="match status" value="1"/>
</dbReference>
<keyword evidence="5 7" id="KW-0460">Magnesium</keyword>